<accession>A0A2N4SZA6</accession>
<feature type="transmembrane region" description="Helical" evidence="2">
    <location>
        <begin position="88"/>
        <end position="106"/>
    </location>
</feature>
<keyword evidence="2" id="KW-1133">Transmembrane helix</keyword>
<proteinExistence type="predicted"/>
<organism evidence="3 4">
    <name type="scientific">Kocuria flava</name>
    <dbReference type="NCBI Taxonomy" id="446860"/>
    <lineage>
        <taxon>Bacteria</taxon>
        <taxon>Bacillati</taxon>
        <taxon>Actinomycetota</taxon>
        <taxon>Actinomycetes</taxon>
        <taxon>Micrococcales</taxon>
        <taxon>Micrococcaceae</taxon>
        <taxon>Kocuria</taxon>
    </lineage>
</organism>
<dbReference type="Proteomes" id="UP000234632">
    <property type="component" value="Unassembled WGS sequence"/>
</dbReference>
<protein>
    <submittedName>
        <fullName evidence="3">Uncharacterized protein</fullName>
    </submittedName>
</protein>
<dbReference type="RefSeq" id="WP_101851082.1">
    <property type="nucleotide sequence ID" value="NZ_LOMZ01000001.1"/>
</dbReference>
<dbReference type="EMBL" id="LOMZ01000001">
    <property type="protein sequence ID" value="PLC11315.1"/>
    <property type="molecule type" value="Genomic_DNA"/>
</dbReference>
<dbReference type="AlphaFoldDB" id="A0A2N4SZA6"/>
<evidence type="ECO:0000313" key="3">
    <source>
        <dbReference type="EMBL" id="PLC11315.1"/>
    </source>
</evidence>
<evidence type="ECO:0000313" key="4">
    <source>
        <dbReference type="Proteomes" id="UP000234632"/>
    </source>
</evidence>
<comment type="caution">
    <text evidence="3">The sequence shown here is derived from an EMBL/GenBank/DDBJ whole genome shotgun (WGS) entry which is preliminary data.</text>
</comment>
<feature type="transmembrane region" description="Helical" evidence="2">
    <location>
        <begin position="195"/>
        <end position="213"/>
    </location>
</feature>
<reference evidence="3 4" key="1">
    <citation type="submission" date="2015-12" db="EMBL/GenBank/DDBJ databases">
        <authorList>
            <person name="Shamseldin A."/>
            <person name="Moawad H."/>
            <person name="Abd El-Rahim W.M."/>
            <person name="Sadowsky M.J."/>
        </authorList>
    </citation>
    <scope>NUCLEOTIDE SEQUENCE [LARGE SCALE GENOMIC DNA]</scope>
    <source>
        <strain evidence="3 4">S43</strain>
    </source>
</reference>
<feature type="transmembrane region" description="Helical" evidence="2">
    <location>
        <begin position="59"/>
        <end position="76"/>
    </location>
</feature>
<feature type="transmembrane region" description="Helical" evidence="2">
    <location>
        <begin position="167"/>
        <end position="189"/>
    </location>
</feature>
<name>A0A2N4SZA6_9MICC</name>
<gene>
    <name evidence="3" type="ORF">AUQ48_02445</name>
</gene>
<evidence type="ECO:0000256" key="1">
    <source>
        <dbReference type="SAM" id="MobiDB-lite"/>
    </source>
</evidence>
<feature type="transmembrane region" description="Helical" evidence="2">
    <location>
        <begin position="36"/>
        <end position="52"/>
    </location>
</feature>
<dbReference type="InterPro" id="IPR006311">
    <property type="entry name" value="TAT_signal"/>
</dbReference>
<keyword evidence="2" id="KW-0812">Transmembrane</keyword>
<feature type="transmembrane region" description="Helical" evidence="2">
    <location>
        <begin position="113"/>
        <end position="133"/>
    </location>
</feature>
<keyword evidence="2" id="KW-0472">Membrane</keyword>
<sequence length="239" mass="24441">MRTRRTVVALFGALLLAAGALLLLQAVGAAVATGLFWGVLFLAAAAVFWFLFATDCESWWAAIPGGALLGLGLSALADEAGLPGAGTWGGSLFLGALGIGFAAVYLRDHGRWWAIIPAGVMLTLALPAVGGASEAGARASGALFFVGLAVTFMLVAVLPGGPGRRRWAWIPAGALAVLAVLVALEATALLSVFTYLWPLALIAGGGFLLWRALGRRRTAEPVESSGERAPSAGEESGSR</sequence>
<evidence type="ECO:0000256" key="2">
    <source>
        <dbReference type="SAM" id="Phobius"/>
    </source>
</evidence>
<feature type="transmembrane region" description="Helical" evidence="2">
    <location>
        <begin position="139"/>
        <end position="160"/>
    </location>
</feature>
<feature type="region of interest" description="Disordered" evidence="1">
    <location>
        <begin position="219"/>
        <end position="239"/>
    </location>
</feature>
<dbReference type="PROSITE" id="PS51318">
    <property type="entry name" value="TAT"/>
    <property type="match status" value="1"/>
</dbReference>